<dbReference type="Gene3D" id="1.10.287.1490">
    <property type="match status" value="1"/>
</dbReference>
<dbReference type="GO" id="GO:0006897">
    <property type="term" value="P:endocytosis"/>
    <property type="evidence" value="ECO:0007669"/>
    <property type="project" value="TreeGrafter"/>
</dbReference>
<proteinExistence type="predicted"/>
<dbReference type="GO" id="GO:0016197">
    <property type="term" value="P:endosomal transport"/>
    <property type="evidence" value="ECO:0007669"/>
    <property type="project" value="TreeGrafter"/>
</dbReference>
<evidence type="ECO:0000256" key="2">
    <source>
        <dbReference type="ARBA" id="ARBA00022837"/>
    </source>
</evidence>
<dbReference type="EMBL" id="JAATIS010003638">
    <property type="protein sequence ID" value="KAG2463494.1"/>
    <property type="molecule type" value="Genomic_DNA"/>
</dbReference>
<feature type="region of interest" description="Disordered" evidence="4">
    <location>
        <begin position="772"/>
        <end position="791"/>
    </location>
</feature>
<feature type="non-terminal residue" evidence="7">
    <location>
        <position position="1"/>
    </location>
</feature>
<dbReference type="FunFam" id="1.10.238.10:FF:000026">
    <property type="entry name" value="Epidermal growth factor receptor pathway substrate 15-like 1"/>
    <property type="match status" value="1"/>
</dbReference>
<dbReference type="Gene3D" id="1.10.238.10">
    <property type="entry name" value="EF-hand"/>
    <property type="match status" value="2"/>
</dbReference>
<dbReference type="Proteomes" id="UP000886611">
    <property type="component" value="Unassembled WGS sequence"/>
</dbReference>
<dbReference type="GO" id="GO:0005509">
    <property type="term" value="F:calcium ion binding"/>
    <property type="evidence" value="ECO:0007669"/>
    <property type="project" value="InterPro"/>
</dbReference>
<evidence type="ECO:0000313" key="8">
    <source>
        <dbReference type="Proteomes" id="UP000886611"/>
    </source>
</evidence>
<dbReference type="PROSITE" id="PS00018">
    <property type="entry name" value="EF_HAND_1"/>
    <property type="match status" value="2"/>
</dbReference>
<evidence type="ECO:0000259" key="6">
    <source>
        <dbReference type="PROSITE" id="PS50222"/>
    </source>
</evidence>
<feature type="compositionally biased region" description="Polar residues" evidence="4">
    <location>
        <begin position="738"/>
        <end position="756"/>
    </location>
</feature>
<dbReference type="InterPro" id="IPR000261">
    <property type="entry name" value="EH_dom"/>
</dbReference>
<dbReference type="PANTHER" id="PTHR11216">
    <property type="entry name" value="EH DOMAIN"/>
    <property type="match status" value="1"/>
</dbReference>
<evidence type="ECO:0000259" key="5">
    <source>
        <dbReference type="PROSITE" id="PS50031"/>
    </source>
</evidence>
<feature type="coiled-coil region" evidence="3">
    <location>
        <begin position="531"/>
        <end position="656"/>
    </location>
</feature>
<dbReference type="SUPFAM" id="SSF90257">
    <property type="entry name" value="Myosin rod fragments"/>
    <property type="match status" value="1"/>
</dbReference>
<dbReference type="PANTHER" id="PTHR11216:SF54">
    <property type="entry name" value="EPIDERMAL GROWTH FACTOR RECEPTOR SUBSTRATE 15"/>
    <property type="match status" value="1"/>
</dbReference>
<organism evidence="7 8">
    <name type="scientific">Polypterus senegalus</name>
    <name type="common">Senegal bichir</name>
    <dbReference type="NCBI Taxonomy" id="55291"/>
    <lineage>
        <taxon>Eukaryota</taxon>
        <taxon>Metazoa</taxon>
        <taxon>Chordata</taxon>
        <taxon>Craniata</taxon>
        <taxon>Vertebrata</taxon>
        <taxon>Euteleostomi</taxon>
        <taxon>Actinopterygii</taxon>
        <taxon>Polypteriformes</taxon>
        <taxon>Polypteridae</taxon>
        <taxon>Polypterus</taxon>
    </lineage>
</organism>
<feature type="region of interest" description="Disordered" evidence="4">
    <location>
        <begin position="705"/>
        <end position="763"/>
    </location>
</feature>
<gene>
    <name evidence="7" type="primary">Eps15</name>
    <name evidence="7" type="ORF">GTO96_0003575</name>
</gene>
<feature type="compositionally biased region" description="Low complexity" evidence="4">
    <location>
        <begin position="718"/>
        <end position="733"/>
    </location>
</feature>
<feature type="domain" description="EH" evidence="5">
    <location>
        <begin position="236"/>
        <end position="324"/>
    </location>
</feature>
<keyword evidence="2" id="KW-0106">Calcium</keyword>
<dbReference type="GO" id="GO:0030132">
    <property type="term" value="C:clathrin coat of coated pit"/>
    <property type="evidence" value="ECO:0007669"/>
    <property type="project" value="TreeGrafter"/>
</dbReference>
<dbReference type="InterPro" id="IPR011992">
    <property type="entry name" value="EF-hand-dom_pair"/>
</dbReference>
<name>A0A8X7X9Q1_POLSE</name>
<feature type="region of interest" description="Disordered" evidence="4">
    <location>
        <begin position="982"/>
        <end position="1009"/>
    </location>
</feature>
<accession>A0A8X7X9Q1</accession>
<feature type="domain" description="EH" evidence="5">
    <location>
        <begin position="367"/>
        <end position="457"/>
    </location>
</feature>
<feature type="compositionally biased region" description="Low complexity" evidence="4">
    <location>
        <begin position="877"/>
        <end position="888"/>
    </location>
</feature>
<feature type="domain" description="EF-hand" evidence="6">
    <location>
        <begin position="366"/>
        <end position="401"/>
    </location>
</feature>
<evidence type="ECO:0000256" key="3">
    <source>
        <dbReference type="SAM" id="Coils"/>
    </source>
</evidence>
<dbReference type="SUPFAM" id="SSF47473">
    <property type="entry name" value="EF-hand"/>
    <property type="match status" value="2"/>
</dbReference>
<reference evidence="7 8" key="1">
    <citation type="journal article" date="2021" name="Cell">
        <title>Tracing the genetic footprints of vertebrate landing in non-teleost ray-finned fishes.</title>
        <authorList>
            <person name="Bi X."/>
            <person name="Wang K."/>
            <person name="Yang L."/>
            <person name="Pan H."/>
            <person name="Jiang H."/>
            <person name="Wei Q."/>
            <person name="Fang M."/>
            <person name="Yu H."/>
            <person name="Zhu C."/>
            <person name="Cai Y."/>
            <person name="He Y."/>
            <person name="Gan X."/>
            <person name="Zeng H."/>
            <person name="Yu D."/>
            <person name="Zhu Y."/>
            <person name="Jiang H."/>
            <person name="Qiu Q."/>
            <person name="Yang H."/>
            <person name="Zhang Y.E."/>
            <person name="Wang W."/>
            <person name="Zhu M."/>
            <person name="He S."/>
            <person name="Zhang G."/>
        </authorList>
    </citation>
    <scope>NUCLEOTIDE SEQUENCE [LARGE SCALE GENOMIC DNA]</scope>
    <source>
        <strain evidence="7">Bchr_013</strain>
    </source>
</reference>
<dbReference type="SMART" id="SM00027">
    <property type="entry name" value="EH"/>
    <property type="match status" value="2"/>
</dbReference>
<dbReference type="PROSITE" id="PS50222">
    <property type="entry name" value="EF_HAND_2"/>
    <property type="match status" value="2"/>
</dbReference>
<protein>
    <submittedName>
        <fullName evidence="7">EPS15 factor</fullName>
    </submittedName>
</protein>
<dbReference type="PROSITE" id="PS50031">
    <property type="entry name" value="EH"/>
    <property type="match status" value="2"/>
</dbReference>
<sequence length="1108" mass="121160">MGKAKYSMDVLHIIIELDSEFDASDLEMDIENESEVPASAYRSPADRGAEHVRVADMPAAAFARRTTTYDDTSVMDGRRFSLAEMSLEKKNGGRQPFQGTASPGTLGGNSPGRQQIPSGHPGTWKHLNCLRPACFLGKRTASYKLALVTVDPTNSGRVGATEAALFLKKSGIADLILGKEFFVVLRLIACAQNGLEVSLSSLSLAVSPPVFHDTSSPLLVSGAMPSDVAWAVKPEEKLKFDTIFDSLGPAKGMVSGDKVKPVLLNSKLPVDVLGRVWDLSDIDRDGMLDRDEFAVAMYLVYRALEKEPVPMSLPAALVPPSKRKKATLPSIVPLLPSPPSSKESRQSLPASNVVASKTLPWVVSAADKAKYDEIFLKTDKDKDGLVSGPEVREIFLKTGLPSTMLAHIWELCDTADCGKLSKEQFALALHLINQKLVKGTDPPHVLTADMIPPSDRGVIHKIPPLLLPRLSLIHLIPFTPVDQCQLLASPELAAMLVKNELSEGAGGWLSVASVSAAIKYSCLLCWSSREKTSVEQDIKEKEENIKQRTGEVQDLQDEVDRENVELQRLQTQRQEIQEALNELDQQKVTLEEQLSQIRQQCTQESQLISYLQTQVSSQEQKISQYEEELLQAREDLKKLQVETVQMQEKLEESKKQLEPLQMSLRDSHLEITEVQGKLFELQESHRDVTKQLSWRSHLKLVNGTGEEHFSVDQEDQGTAATEPHSTTETPSEALVEAQETSNQQASAEHSPCSSTEDIAGKDLQSRDETIVPEDQEVQIPQINPPEDGNLDFFRTDPFIDNPFGGDPFKGTDPFASDSFFQQPTDDLFGNTADPFSMASGKTADADLFGALATGSAPQDPFSCSTNAQLRQDPFESGTETGVGVTNGTAPGTGDEGDPFSSTSISPEHSNMEMLQKNDPFAPGGTTVTPASDVGSDPFTSVFGNDPFGSSFADFSNLDKANGPDPFSSTFGVEEFGSRNIFREELPKNPDTPPALPPKTGTPTRPPPPPPEAIECLCSVAPEQLVVPGHFCTLCSHSITGNVTFMPEMCLAKKSDAVRSKYSTEEDLIEWAKRESEREEKERLARLTQQEQEDLELAIALSKSEISEA</sequence>
<feature type="non-terminal residue" evidence="7">
    <location>
        <position position="1108"/>
    </location>
</feature>
<feature type="region of interest" description="Disordered" evidence="4">
    <location>
        <begin position="89"/>
        <end position="110"/>
    </location>
</feature>
<keyword evidence="1" id="KW-0479">Metal-binding</keyword>
<dbReference type="InterPro" id="IPR003903">
    <property type="entry name" value="UIM_dom"/>
</dbReference>
<dbReference type="GO" id="GO:0045296">
    <property type="term" value="F:cadherin binding"/>
    <property type="evidence" value="ECO:0007669"/>
    <property type="project" value="TreeGrafter"/>
</dbReference>
<keyword evidence="8" id="KW-1185">Reference proteome</keyword>
<dbReference type="Pfam" id="PF12763">
    <property type="entry name" value="EH"/>
    <property type="match status" value="2"/>
</dbReference>
<dbReference type="SMART" id="SM00726">
    <property type="entry name" value="UIM"/>
    <property type="match status" value="2"/>
</dbReference>
<keyword evidence="3" id="KW-0175">Coiled coil</keyword>
<dbReference type="InterPro" id="IPR018247">
    <property type="entry name" value="EF_Hand_1_Ca_BS"/>
</dbReference>
<feature type="region of interest" description="Disordered" evidence="4">
    <location>
        <begin position="874"/>
        <end position="906"/>
    </location>
</feature>
<feature type="region of interest" description="Disordered" evidence="4">
    <location>
        <begin position="329"/>
        <end position="349"/>
    </location>
</feature>
<evidence type="ECO:0000313" key="7">
    <source>
        <dbReference type="EMBL" id="KAG2463494.1"/>
    </source>
</evidence>
<dbReference type="AlphaFoldDB" id="A0A8X7X9Q1"/>
<dbReference type="PROSITE" id="PS50330">
    <property type="entry name" value="UIM"/>
    <property type="match status" value="2"/>
</dbReference>
<evidence type="ECO:0000256" key="1">
    <source>
        <dbReference type="ARBA" id="ARBA00022723"/>
    </source>
</evidence>
<feature type="domain" description="EF-hand" evidence="6">
    <location>
        <begin position="268"/>
        <end position="303"/>
    </location>
</feature>
<dbReference type="CDD" id="cd00052">
    <property type="entry name" value="EH"/>
    <property type="match status" value="2"/>
</dbReference>
<evidence type="ECO:0000256" key="4">
    <source>
        <dbReference type="SAM" id="MobiDB-lite"/>
    </source>
</evidence>
<dbReference type="SMART" id="SM00054">
    <property type="entry name" value="EFh"/>
    <property type="match status" value="3"/>
</dbReference>
<comment type="caution">
    <text evidence="7">The sequence shown here is derived from an EMBL/GenBank/DDBJ whole genome shotgun (WGS) entry which is preliminary data.</text>
</comment>
<dbReference type="InterPro" id="IPR002048">
    <property type="entry name" value="EF_hand_dom"/>
</dbReference>